<dbReference type="AlphaFoldDB" id="A0AAX3N713"/>
<dbReference type="InterPro" id="IPR011330">
    <property type="entry name" value="Glyco_hydro/deAcase_b/a-brl"/>
</dbReference>
<evidence type="ECO:0000313" key="2">
    <source>
        <dbReference type="EMBL" id="WDI78372.1"/>
    </source>
</evidence>
<evidence type="ECO:0000259" key="1">
    <source>
        <dbReference type="PROSITE" id="PS51677"/>
    </source>
</evidence>
<dbReference type="Gene3D" id="3.20.20.370">
    <property type="entry name" value="Glycoside hydrolase/deacetylase"/>
    <property type="match status" value="1"/>
</dbReference>
<dbReference type="PANTHER" id="PTHR43123:SF1">
    <property type="entry name" value="POLYSACCHARIDE DEACETYLASE-RELATED"/>
    <property type="match status" value="1"/>
</dbReference>
<dbReference type="InterPro" id="IPR002509">
    <property type="entry name" value="NODB_dom"/>
</dbReference>
<dbReference type="Pfam" id="PF01522">
    <property type="entry name" value="Polysacc_deac_1"/>
    <property type="match status" value="1"/>
</dbReference>
<dbReference type="RefSeq" id="WP_274360397.1">
    <property type="nucleotide sequence ID" value="NZ_CP110496.1"/>
</dbReference>
<evidence type="ECO:0000313" key="3">
    <source>
        <dbReference type="Proteomes" id="UP001214992"/>
    </source>
</evidence>
<dbReference type="CDD" id="cd10977">
    <property type="entry name" value="CE4_PuuE_SpCDA1"/>
    <property type="match status" value="1"/>
</dbReference>
<reference evidence="2" key="1">
    <citation type="submission" date="2022-11" db="EMBL/GenBank/DDBJ databases">
        <title>Genomic comparisons reveal selection pressure and functional variation between nutritional endosymbionts of cave-adapted and epigean Hawaiian planthoppers.</title>
        <authorList>
            <person name="Gossett J.M."/>
            <person name="Porter M.L."/>
            <person name="Vasquez Y."/>
            <person name="Bennett G.M."/>
            <person name="Chong R.A."/>
        </authorList>
    </citation>
    <scope>NUCLEOTIDE SEQUENCE</scope>
    <source>
        <strain evidence="2">OPOL2</strain>
    </source>
</reference>
<sequence length="311" mass="36943">MKIKKKKYPRDLLGYGDNPPTVSWPNDAKIAIQFVLNYEEGAEKNILHGDNSSETFLSDISNCKSYKNRHMSIESLYEYGSRVGFWRIHNEFKNRKIPLTIFGVAMAFIRNQEITKTIIKEKYDVVCHGLKWIKYQNINYKKEKEDIIKSIKIFKKIFGQSPQGWYSGRDSPNTRKIIIKHSNIIYDSDYYGDDLPFWMNIYLKNGKKKKHLIIPYSLETNDMKFIAQPGFNTSKQFYQYLKDTFDILYKEGKIKPKMMSIGMHCRIIGKPGRFKALTNFLDYINKYKDIWICTRQEIANHWIKYHKVKFN</sequence>
<proteinExistence type="predicted"/>
<dbReference type="PROSITE" id="PS51677">
    <property type="entry name" value="NODB"/>
    <property type="match status" value="1"/>
</dbReference>
<dbReference type="InterPro" id="IPR017625">
    <property type="entry name" value="PuuE"/>
</dbReference>
<accession>A0AAX3N713</accession>
<protein>
    <submittedName>
        <fullName evidence="2">Allantoinase PuuE</fullName>
    </submittedName>
</protein>
<dbReference type="GO" id="GO:0005975">
    <property type="term" value="P:carbohydrate metabolic process"/>
    <property type="evidence" value="ECO:0007669"/>
    <property type="project" value="InterPro"/>
</dbReference>
<dbReference type="PANTHER" id="PTHR43123">
    <property type="entry name" value="POLYSACCHARIDE DEACETYLASE-RELATED"/>
    <property type="match status" value="1"/>
</dbReference>
<dbReference type="EMBL" id="CP110496">
    <property type="protein sequence ID" value="WDI78372.1"/>
    <property type="molecule type" value="Genomic_DNA"/>
</dbReference>
<dbReference type="Proteomes" id="UP001214992">
    <property type="component" value="Chromosome"/>
</dbReference>
<dbReference type="SUPFAM" id="SSF88713">
    <property type="entry name" value="Glycoside hydrolase/deacetylase"/>
    <property type="match status" value="1"/>
</dbReference>
<organism evidence="2 3">
    <name type="scientific">Candidatus Purcelliella pentastirinorum</name>
    <dbReference type="NCBI Taxonomy" id="472834"/>
    <lineage>
        <taxon>Bacteria</taxon>
        <taxon>Pseudomonadati</taxon>
        <taxon>Pseudomonadota</taxon>
        <taxon>Gammaproteobacteria</taxon>
        <taxon>Enterobacterales</taxon>
        <taxon>Enterobacteriaceae</taxon>
        <taxon>Candidatus Purcelliella</taxon>
    </lineage>
</organism>
<dbReference type="GO" id="GO:0016810">
    <property type="term" value="F:hydrolase activity, acting on carbon-nitrogen (but not peptide) bonds"/>
    <property type="evidence" value="ECO:0007669"/>
    <property type="project" value="InterPro"/>
</dbReference>
<feature type="domain" description="NodB homology" evidence="1">
    <location>
        <begin position="71"/>
        <end position="293"/>
    </location>
</feature>
<dbReference type="NCBIfam" id="TIGR03212">
    <property type="entry name" value="uraD_N-term-dom"/>
    <property type="match status" value="1"/>
</dbReference>
<gene>
    <name evidence="2" type="primary">puuE</name>
    <name evidence="2" type="ORF">ONB71_01505</name>
</gene>
<name>A0AAX3N713_9ENTR</name>